<dbReference type="PRINTS" id="PR00465">
    <property type="entry name" value="EP450IV"/>
</dbReference>
<dbReference type="Gene3D" id="1.10.630.10">
    <property type="entry name" value="Cytochrome P450"/>
    <property type="match status" value="1"/>
</dbReference>
<keyword evidence="14" id="KW-1185">Reference proteome</keyword>
<evidence type="ECO:0000256" key="1">
    <source>
        <dbReference type="ARBA" id="ARBA00001971"/>
    </source>
</evidence>
<name>A0A8K0RRJ5_9HYPO</name>
<keyword evidence="9" id="KW-0503">Monooxygenase</keyword>
<evidence type="ECO:0000256" key="3">
    <source>
        <dbReference type="ARBA" id="ARBA00010617"/>
    </source>
</evidence>
<keyword evidence="7 12" id="KW-1133">Transmembrane helix</keyword>
<comment type="cofactor">
    <cofactor evidence="1 11">
        <name>heme</name>
        <dbReference type="ChEBI" id="CHEBI:30413"/>
    </cofactor>
</comment>
<feature type="transmembrane region" description="Helical" evidence="12">
    <location>
        <begin position="860"/>
        <end position="884"/>
    </location>
</feature>
<evidence type="ECO:0000256" key="10">
    <source>
        <dbReference type="ARBA" id="ARBA00023136"/>
    </source>
</evidence>
<evidence type="ECO:0000256" key="11">
    <source>
        <dbReference type="PIRSR" id="PIRSR602403-1"/>
    </source>
</evidence>
<feature type="transmembrane region" description="Helical" evidence="12">
    <location>
        <begin position="746"/>
        <end position="765"/>
    </location>
</feature>
<comment type="similarity">
    <text evidence="3">Belongs to the cytochrome P450 family.</text>
</comment>
<dbReference type="GO" id="GO:0016705">
    <property type="term" value="F:oxidoreductase activity, acting on paired donors, with incorporation or reduction of molecular oxygen"/>
    <property type="evidence" value="ECO:0007669"/>
    <property type="project" value="InterPro"/>
</dbReference>
<dbReference type="InterPro" id="IPR001128">
    <property type="entry name" value="Cyt_P450"/>
</dbReference>
<dbReference type="EMBL" id="JAGPXF010000005">
    <property type="protein sequence ID" value="KAH7242211.1"/>
    <property type="molecule type" value="Genomic_DNA"/>
</dbReference>
<evidence type="ECO:0000313" key="14">
    <source>
        <dbReference type="Proteomes" id="UP000813427"/>
    </source>
</evidence>
<dbReference type="GO" id="GO:0020037">
    <property type="term" value="F:heme binding"/>
    <property type="evidence" value="ECO:0007669"/>
    <property type="project" value="InterPro"/>
</dbReference>
<dbReference type="PANTHER" id="PTHR24305:SF166">
    <property type="entry name" value="CYTOCHROME P450 12A4, MITOCHONDRIAL-RELATED"/>
    <property type="match status" value="1"/>
</dbReference>
<accession>A0A8K0RRJ5</accession>
<dbReference type="GO" id="GO:0004497">
    <property type="term" value="F:monooxygenase activity"/>
    <property type="evidence" value="ECO:0007669"/>
    <property type="project" value="UniProtKB-KW"/>
</dbReference>
<dbReference type="GO" id="GO:0005506">
    <property type="term" value="F:iron ion binding"/>
    <property type="evidence" value="ECO:0007669"/>
    <property type="project" value="InterPro"/>
</dbReference>
<dbReference type="AlphaFoldDB" id="A0A8K0RRJ5"/>
<keyword evidence="5 12" id="KW-0812">Transmembrane</keyword>
<dbReference type="InterPro" id="IPR007568">
    <property type="entry name" value="RTA1"/>
</dbReference>
<dbReference type="Proteomes" id="UP000813427">
    <property type="component" value="Unassembled WGS sequence"/>
</dbReference>
<gene>
    <name evidence="13" type="ORF">BKA59DRAFT_441085</name>
</gene>
<proteinExistence type="inferred from homology"/>
<dbReference type="PANTHER" id="PTHR24305">
    <property type="entry name" value="CYTOCHROME P450"/>
    <property type="match status" value="1"/>
</dbReference>
<dbReference type="PRINTS" id="PR00385">
    <property type="entry name" value="P450"/>
</dbReference>
<keyword evidence="9" id="KW-0560">Oxidoreductase</keyword>
<evidence type="ECO:0000256" key="6">
    <source>
        <dbReference type="ARBA" id="ARBA00022723"/>
    </source>
</evidence>
<evidence type="ECO:0000256" key="4">
    <source>
        <dbReference type="ARBA" id="ARBA00022617"/>
    </source>
</evidence>
<feature type="transmembrane region" description="Helical" evidence="12">
    <location>
        <begin position="704"/>
        <end position="726"/>
    </location>
</feature>
<dbReference type="Pfam" id="PF00067">
    <property type="entry name" value="p450"/>
    <property type="match status" value="1"/>
</dbReference>
<keyword evidence="10 12" id="KW-0472">Membrane</keyword>
<keyword evidence="8 11" id="KW-0408">Iron</keyword>
<evidence type="ECO:0000256" key="12">
    <source>
        <dbReference type="SAM" id="Phobius"/>
    </source>
</evidence>
<dbReference type="GO" id="GO:0016020">
    <property type="term" value="C:membrane"/>
    <property type="evidence" value="ECO:0007669"/>
    <property type="project" value="UniProtKB-SubCell"/>
</dbReference>
<comment type="caution">
    <text evidence="13">The sequence shown here is derived from an EMBL/GenBank/DDBJ whole genome shotgun (WGS) entry which is preliminary data.</text>
</comment>
<feature type="transmembrane region" description="Helical" evidence="12">
    <location>
        <begin position="785"/>
        <end position="810"/>
    </location>
</feature>
<comment type="subcellular location">
    <subcellularLocation>
        <location evidence="2">Membrane</location>
        <topology evidence="2">Multi-pass membrane protein</topology>
    </subcellularLocation>
</comment>
<dbReference type="InterPro" id="IPR050121">
    <property type="entry name" value="Cytochrome_P450_monoxygenase"/>
</dbReference>
<evidence type="ECO:0000256" key="9">
    <source>
        <dbReference type="ARBA" id="ARBA00023033"/>
    </source>
</evidence>
<evidence type="ECO:0000256" key="8">
    <source>
        <dbReference type="ARBA" id="ARBA00023004"/>
    </source>
</evidence>
<sequence>MAKIGIFLSYYRPWAASALAFAVYRQVLCDQNYTIRNAPLYMIKSLLGFLSIWAFYTVFVYPRFFSPLRHLPQPKTASFINGNWAESVSESAGLPFRHWSRTIENNGLIRYQHLFNQERLVVTSPEGLKEVLGQNSYDYVKPHLLRAMVGKILGYGLLLSEGDVHKLQRKNLMPAFSFRHIKELYPVFWSKAQELVHGIEKELSEGPSTEIDIVDWASRASLDIIGSAGMGHEFNSLSDPSIEDTMKMYGSMVKQSRGAKLLTVLQLVLPSIITDYLPFQRNMGVLAASRAARETSQRLINAKKVQMAAKEKLSPDIISTALESGHFTDEGLVDTMMTFLAAGHETSAAALTWTVFLLAKNHDIQNRLREEIRQNVDGLGAEVDSKKLDGLSYLHAVCQESLRLYAPIPFTVRDALKDTSILGTFIPRGTMVILCPWAINRAHELWGPDADEFNPERWMAPGQANSGGSKNNYANLTFLHGPRSCIGQKFSLAELMALTCALVGRYRFDIGKDYEVRDITDGIVAKPSNGLKVSVEAVQGCYPHTFITPPTANIHNLCEGLVGRGPVADQSPQRFWFGKGVLGLFSLFSKDLVFLESCEKRLQRKQFPFTSPNMSIADGSYARGDLLNGCKDLIPGLQNAYGYVPSLAAGIVFDLIFAATGIYHIVRSFQKRKATSYLLAIASYIELVGWIGRTWSNKCAYNKIAFLLQITTLVVGPIFVAAAIYVALGYLIKAVGPQHSVIRPKLYLWIFLVVDVLSLLIQAGGGGLASGAANKGKDTKPGANLMVAGIIFQLVSMTAFCILFAIFVWRTRGLHLAKGQRLVIHGIIISVIFVYIRCIYRTVELLEGWDGHLMKTEGYFIGLDGVCIAIAILVFCVLDPAVLLQDKEPNLSFNELNTVSTK</sequence>
<dbReference type="OrthoDB" id="1844152at2759"/>
<dbReference type="Pfam" id="PF04479">
    <property type="entry name" value="RTA1"/>
    <property type="match status" value="1"/>
</dbReference>
<dbReference type="CDD" id="cd11069">
    <property type="entry name" value="CYP_FUM15-like"/>
    <property type="match status" value="1"/>
</dbReference>
<keyword evidence="4 11" id="KW-0349">Heme</keyword>
<organism evidence="13 14">
    <name type="scientific">Fusarium tricinctum</name>
    <dbReference type="NCBI Taxonomy" id="61284"/>
    <lineage>
        <taxon>Eukaryota</taxon>
        <taxon>Fungi</taxon>
        <taxon>Dikarya</taxon>
        <taxon>Ascomycota</taxon>
        <taxon>Pezizomycotina</taxon>
        <taxon>Sordariomycetes</taxon>
        <taxon>Hypocreomycetidae</taxon>
        <taxon>Hypocreales</taxon>
        <taxon>Nectriaceae</taxon>
        <taxon>Fusarium</taxon>
        <taxon>Fusarium tricinctum species complex</taxon>
    </lineage>
</organism>
<dbReference type="InterPro" id="IPR002403">
    <property type="entry name" value="Cyt_P450_E_grp-IV"/>
</dbReference>
<keyword evidence="6 11" id="KW-0479">Metal-binding</keyword>
<feature type="transmembrane region" description="Helical" evidence="12">
    <location>
        <begin position="640"/>
        <end position="662"/>
    </location>
</feature>
<evidence type="ECO:0000256" key="7">
    <source>
        <dbReference type="ARBA" id="ARBA00022989"/>
    </source>
</evidence>
<protein>
    <submittedName>
        <fullName evidence="13">Cytochrome P450</fullName>
    </submittedName>
</protein>
<feature type="transmembrane region" description="Helical" evidence="12">
    <location>
        <begin position="822"/>
        <end position="840"/>
    </location>
</feature>
<feature type="transmembrane region" description="Helical" evidence="12">
    <location>
        <begin position="39"/>
        <end position="61"/>
    </location>
</feature>
<dbReference type="SUPFAM" id="SSF48264">
    <property type="entry name" value="Cytochrome P450"/>
    <property type="match status" value="1"/>
</dbReference>
<reference evidence="13" key="1">
    <citation type="journal article" date="2021" name="Nat. Commun.">
        <title>Genetic determinants of endophytism in the Arabidopsis root mycobiome.</title>
        <authorList>
            <person name="Mesny F."/>
            <person name="Miyauchi S."/>
            <person name="Thiergart T."/>
            <person name="Pickel B."/>
            <person name="Atanasova L."/>
            <person name="Karlsson M."/>
            <person name="Huettel B."/>
            <person name="Barry K.W."/>
            <person name="Haridas S."/>
            <person name="Chen C."/>
            <person name="Bauer D."/>
            <person name="Andreopoulos W."/>
            <person name="Pangilinan J."/>
            <person name="LaButti K."/>
            <person name="Riley R."/>
            <person name="Lipzen A."/>
            <person name="Clum A."/>
            <person name="Drula E."/>
            <person name="Henrissat B."/>
            <person name="Kohler A."/>
            <person name="Grigoriev I.V."/>
            <person name="Martin F.M."/>
            <person name="Hacquard S."/>
        </authorList>
    </citation>
    <scope>NUCLEOTIDE SEQUENCE</scope>
    <source>
        <strain evidence="13">MPI-SDFR-AT-0068</strain>
    </source>
</reference>
<dbReference type="InterPro" id="IPR036396">
    <property type="entry name" value="Cyt_P450_sf"/>
</dbReference>
<evidence type="ECO:0000313" key="13">
    <source>
        <dbReference type="EMBL" id="KAH7242211.1"/>
    </source>
</evidence>
<evidence type="ECO:0000256" key="2">
    <source>
        <dbReference type="ARBA" id="ARBA00004141"/>
    </source>
</evidence>
<feature type="binding site" description="axial binding residue" evidence="11">
    <location>
        <position position="485"/>
    </location>
    <ligand>
        <name>heme</name>
        <dbReference type="ChEBI" id="CHEBI:30413"/>
    </ligand>
    <ligandPart>
        <name>Fe</name>
        <dbReference type="ChEBI" id="CHEBI:18248"/>
    </ligandPart>
</feature>
<feature type="transmembrane region" description="Helical" evidence="12">
    <location>
        <begin position="674"/>
        <end position="692"/>
    </location>
</feature>
<evidence type="ECO:0000256" key="5">
    <source>
        <dbReference type="ARBA" id="ARBA00022692"/>
    </source>
</evidence>
<dbReference type="FunFam" id="1.10.630.10:FF:000051">
    <property type="entry name" value="Cytochrome P450 monooxygenase (Fum15)"/>
    <property type="match status" value="1"/>
</dbReference>